<reference evidence="3 4" key="1">
    <citation type="journal article" date="2016" name="Nat. Commun.">
        <title>Thousands of microbial genomes shed light on interconnected biogeochemical processes in an aquifer system.</title>
        <authorList>
            <person name="Anantharaman K."/>
            <person name="Brown C.T."/>
            <person name="Hug L.A."/>
            <person name="Sharon I."/>
            <person name="Castelle C.J."/>
            <person name="Probst A.J."/>
            <person name="Thomas B.C."/>
            <person name="Singh A."/>
            <person name="Wilkins M.J."/>
            <person name="Karaoz U."/>
            <person name="Brodie E.L."/>
            <person name="Williams K.H."/>
            <person name="Hubbard S.S."/>
            <person name="Banfield J.F."/>
        </authorList>
    </citation>
    <scope>NUCLEOTIDE SEQUENCE [LARGE SCALE GENOMIC DNA]</scope>
</reference>
<accession>A0A1F5Q8V9</accession>
<sequence>MPSKKQIIIFLIITTIGAAVFFIVQKPGKQPEPSPDNTPAEEKLATLQQLVLAQKCDEALRQASAYVKDHDSAVDIWHMKGVCEHDLGQFDSAKASFQKVLAINPEYDAAKNYLKNLEMTDNPNAIVVTATETPFDRGEYESKMGVRFDDKILRFEKVVKRPSNIPEYLIATYTRTGSFNDAVSYLKRGLDQLPEDYFAQETGAFAAFSARNENEMKIVSLSQATTTVEVTYQKFK</sequence>
<protein>
    <recommendedName>
        <fullName evidence="5">Tetratricopeptide repeat protein</fullName>
    </recommendedName>
</protein>
<dbReference type="Proteomes" id="UP000177235">
    <property type="component" value="Unassembled WGS sequence"/>
</dbReference>
<keyword evidence="2" id="KW-0812">Transmembrane</keyword>
<name>A0A1F5Q8V9_9BACT</name>
<keyword evidence="2" id="KW-0472">Membrane</keyword>
<evidence type="ECO:0000313" key="4">
    <source>
        <dbReference type="Proteomes" id="UP000177235"/>
    </source>
</evidence>
<evidence type="ECO:0000313" key="3">
    <source>
        <dbReference type="EMBL" id="OGE98603.1"/>
    </source>
</evidence>
<dbReference type="Pfam" id="PF13181">
    <property type="entry name" value="TPR_8"/>
    <property type="match status" value="1"/>
</dbReference>
<dbReference type="EMBL" id="MFFF01000029">
    <property type="protein sequence ID" value="OGE98603.1"/>
    <property type="molecule type" value="Genomic_DNA"/>
</dbReference>
<dbReference type="SUPFAM" id="SSF48452">
    <property type="entry name" value="TPR-like"/>
    <property type="match status" value="1"/>
</dbReference>
<organism evidence="3 4">
    <name type="scientific">Candidatus Doudnabacteria bacterium RIFCSPLOWO2_02_FULL_48_13</name>
    <dbReference type="NCBI Taxonomy" id="1817845"/>
    <lineage>
        <taxon>Bacteria</taxon>
        <taxon>Candidatus Doudnaibacteriota</taxon>
    </lineage>
</organism>
<proteinExistence type="predicted"/>
<evidence type="ECO:0008006" key="5">
    <source>
        <dbReference type="Google" id="ProtNLM"/>
    </source>
</evidence>
<feature type="repeat" description="TPR" evidence="1">
    <location>
        <begin position="74"/>
        <end position="107"/>
    </location>
</feature>
<gene>
    <name evidence="3" type="ORF">A3J05_01315</name>
</gene>
<dbReference type="Gene3D" id="1.25.40.10">
    <property type="entry name" value="Tetratricopeptide repeat domain"/>
    <property type="match status" value="1"/>
</dbReference>
<evidence type="ECO:0000256" key="1">
    <source>
        <dbReference type="PROSITE-ProRule" id="PRU00339"/>
    </source>
</evidence>
<dbReference type="PROSITE" id="PS50005">
    <property type="entry name" value="TPR"/>
    <property type="match status" value="1"/>
</dbReference>
<dbReference type="InterPro" id="IPR019734">
    <property type="entry name" value="TPR_rpt"/>
</dbReference>
<feature type="transmembrane region" description="Helical" evidence="2">
    <location>
        <begin position="7"/>
        <end position="24"/>
    </location>
</feature>
<keyword evidence="2" id="KW-1133">Transmembrane helix</keyword>
<keyword evidence="1" id="KW-0802">TPR repeat</keyword>
<comment type="caution">
    <text evidence="3">The sequence shown here is derived from an EMBL/GenBank/DDBJ whole genome shotgun (WGS) entry which is preliminary data.</text>
</comment>
<evidence type="ECO:0000256" key="2">
    <source>
        <dbReference type="SAM" id="Phobius"/>
    </source>
</evidence>
<dbReference type="AlphaFoldDB" id="A0A1F5Q8V9"/>
<dbReference type="InterPro" id="IPR011990">
    <property type="entry name" value="TPR-like_helical_dom_sf"/>
</dbReference>
<dbReference type="SMART" id="SM00028">
    <property type="entry name" value="TPR"/>
    <property type="match status" value="2"/>
</dbReference>